<evidence type="ECO:0000313" key="2">
    <source>
        <dbReference type="EMBL" id="KAK2713094.1"/>
    </source>
</evidence>
<evidence type="ECO:0000256" key="1">
    <source>
        <dbReference type="SAM" id="SignalP"/>
    </source>
</evidence>
<protein>
    <submittedName>
        <fullName evidence="2">Uncharacterized protein</fullName>
    </submittedName>
</protein>
<dbReference type="EMBL" id="JAVRJZ010000015">
    <property type="protein sequence ID" value="KAK2713094.1"/>
    <property type="molecule type" value="Genomic_DNA"/>
</dbReference>
<dbReference type="Proteomes" id="UP001187531">
    <property type="component" value="Unassembled WGS sequence"/>
</dbReference>
<organism evidence="2 3">
    <name type="scientific">Artemia franciscana</name>
    <name type="common">Brine shrimp</name>
    <name type="synonym">Artemia sanfranciscana</name>
    <dbReference type="NCBI Taxonomy" id="6661"/>
    <lineage>
        <taxon>Eukaryota</taxon>
        <taxon>Metazoa</taxon>
        <taxon>Ecdysozoa</taxon>
        <taxon>Arthropoda</taxon>
        <taxon>Crustacea</taxon>
        <taxon>Branchiopoda</taxon>
        <taxon>Anostraca</taxon>
        <taxon>Artemiidae</taxon>
        <taxon>Artemia</taxon>
    </lineage>
</organism>
<proteinExistence type="predicted"/>
<keyword evidence="1" id="KW-0732">Signal</keyword>
<dbReference type="AlphaFoldDB" id="A0AA88HSX0"/>
<evidence type="ECO:0000313" key="3">
    <source>
        <dbReference type="Proteomes" id="UP001187531"/>
    </source>
</evidence>
<feature type="chain" id="PRO_5041729524" evidence="1">
    <location>
        <begin position="21"/>
        <end position="309"/>
    </location>
</feature>
<feature type="signal peptide" evidence="1">
    <location>
        <begin position="1"/>
        <end position="20"/>
    </location>
</feature>
<comment type="caution">
    <text evidence="2">The sequence shown here is derived from an EMBL/GenBank/DDBJ whole genome shotgun (WGS) entry which is preliminary data.</text>
</comment>
<name>A0AA88HSX0_ARTSF</name>
<gene>
    <name evidence="2" type="ORF">QYM36_011702</name>
</gene>
<keyword evidence="3" id="KW-1185">Reference proteome</keyword>
<reference evidence="2" key="1">
    <citation type="submission" date="2023-07" db="EMBL/GenBank/DDBJ databases">
        <title>Chromosome-level genome assembly of Artemia franciscana.</title>
        <authorList>
            <person name="Jo E."/>
        </authorList>
    </citation>
    <scope>NUCLEOTIDE SEQUENCE</scope>
    <source>
        <tissue evidence="2">Whole body</tissue>
    </source>
</reference>
<accession>A0AA88HSX0</accession>
<sequence length="309" mass="34590">MRAELIVVVTFNLLHQIVAPAPGPVKPTLRNNEITMSSLEDARELDKIFDEKLLMLSEAFRSNEMDPLKIKIGPVPKKLAINRFAVQNARHKSEAFKYIGEREKAAVLQKLSNSAADLAVTSPEDGPELEHAEDDSQKITIEMEADHSDLDPENPEARYIVPKGYNAELYGLSDFTRNQSVISRNSKSPTRGTIDVPFLVGPIRLIMLSPDSDDEIYATHAIAESIPAKMRFRRTNGSLKLIKVEMSKINAKTASVFLSQTDKFATRKEEADAGRLATHVTAELGRLLRGKRSPLFRQMSYTYSKFFNA</sequence>